<dbReference type="PROSITE" id="PS50082">
    <property type="entry name" value="WD_REPEATS_2"/>
    <property type="match status" value="1"/>
</dbReference>
<name>A0A1S3Y3R6_TOBAC</name>
<dbReference type="PROSITE" id="PS50294">
    <property type="entry name" value="WD_REPEATS_REGION"/>
    <property type="match status" value="1"/>
</dbReference>
<keyword evidence="2" id="KW-0677">Repeat</keyword>
<keyword evidence="1 3" id="KW-0853">WD repeat</keyword>
<organism evidence="4 5">
    <name type="scientific">Nicotiana tabacum</name>
    <name type="common">Common tobacco</name>
    <dbReference type="NCBI Taxonomy" id="4097"/>
    <lineage>
        <taxon>Eukaryota</taxon>
        <taxon>Viridiplantae</taxon>
        <taxon>Streptophyta</taxon>
        <taxon>Embryophyta</taxon>
        <taxon>Tracheophyta</taxon>
        <taxon>Spermatophyta</taxon>
        <taxon>Magnoliopsida</taxon>
        <taxon>eudicotyledons</taxon>
        <taxon>Gunneridae</taxon>
        <taxon>Pentapetalae</taxon>
        <taxon>asterids</taxon>
        <taxon>lamiids</taxon>
        <taxon>Solanales</taxon>
        <taxon>Solanaceae</taxon>
        <taxon>Nicotianoideae</taxon>
        <taxon>Nicotianeae</taxon>
        <taxon>Nicotiana</taxon>
    </lineage>
</organism>
<gene>
    <name evidence="5" type="primary">LOC107771848</name>
</gene>
<accession>A0A1S3Y3R6</accession>
<dbReference type="GeneID" id="107771848"/>
<dbReference type="SMART" id="SM00320">
    <property type="entry name" value="WD40"/>
    <property type="match status" value="6"/>
</dbReference>
<dbReference type="SUPFAM" id="SSF50978">
    <property type="entry name" value="WD40 repeat-like"/>
    <property type="match status" value="1"/>
</dbReference>
<dbReference type="RefSeq" id="XP_016446786.1">
    <property type="nucleotide sequence ID" value="XM_016591300.2"/>
</dbReference>
<evidence type="ECO:0000256" key="3">
    <source>
        <dbReference type="PROSITE-ProRule" id="PRU00221"/>
    </source>
</evidence>
<evidence type="ECO:0000256" key="2">
    <source>
        <dbReference type="ARBA" id="ARBA00022737"/>
    </source>
</evidence>
<dbReference type="GO" id="GO:0005737">
    <property type="term" value="C:cytoplasm"/>
    <property type="evidence" value="ECO:0000318"/>
    <property type="project" value="GO_Central"/>
</dbReference>
<dbReference type="PaxDb" id="4097-A0A1S3Y3R6"/>
<dbReference type="PANTHER" id="PTHR15574">
    <property type="entry name" value="WD REPEAT DOMAIN-CONTAINING FAMILY"/>
    <property type="match status" value="1"/>
</dbReference>
<dbReference type="Pfam" id="PF00400">
    <property type="entry name" value="WD40"/>
    <property type="match status" value="1"/>
</dbReference>
<dbReference type="RefSeq" id="XP_016446786.1">
    <property type="nucleotide sequence ID" value="XM_016591300.1"/>
</dbReference>
<proteinExistence type="predicted"/>
<dbReference type="InterPro" id="IPR036322">
    <property type="entry name" value="WD40_repeat_dom_sf"/>
</dbReference>
<dbReference type="Proteomes" id="UP000790787">
    <property type="component" value="Chromosome 5"/>
</dbReference>
<dbReference type="InterPro" id="IPR001680">
    <property type="entry name" value="WD40_rpt"/>
</dbReference>
<feature type="repeat" description="WD" evidence="3">
    <location>
        <begin position="51"/>
        <end position="92"/>
    </location>
</feature>
<dbReference type="KEGG" id="nta:107771848"/>
<dbReference type="Gene3D" id="2.130.10.10">
    <property type="entry name" value="YVTN repeat-like/Quinoprotein amine dehydrogenase"/>
    <property type="match status" value="2"/>
</dbReference>
<dbReference type="InterPro" id="IPR045151">
    <property type="entry name" value="DCAF8"/>
</dbReference>
<evidence type="ECO:0000256" key="1">
    <source>
        <dbReference type="ARBA" id="ARBA00022574"/>
    </source>
</evidence>
<dbReference type="AlphaFoldDB" id="A0A1S3Y3R6"/>
<dbReference type="OrthoDB" id="4869960at2759"/>
<reference evidence="4" key="1">
    <citation type="journal article" date="2014" name="Nat. Commun.">
        <title>The tobacco genome sequence and its comparison with those of tomato and potato.</title>
        <authorList>
            <person name="Sierro N."/>
            <person name="Battey J.N."/>
            <person name="Ouadi S."/>
            <person name="Bakaher N."/>
            <person name="Bovet L."/>
            <person name="Willig A."/>
            <person name="Goepfert S."/>
            <person name="Peitsch M.C."/>
            <person name="Ivanov N.V."/>
        </authorList>
    </citation>
    <scope>NUCLEOTIDE SEQUENCE [LARGE SCALE GENOMIC DNA]</scope>
</reference>
<protein>
    <submittedName>
        <fullName evidence="5">DDB1- and CUL4-associated factor 8 isoform X1</fullName>
    </submittedName>
    <submittedName>
        <fullName evidence="5">Uncharacterized protein LOC107771848 isoform X1</fullName>
    </submittedName>
</protein>
<keyword evidence="4" id="KW-1185">Reference proteome</keyword>
<evidence type="ECO:0000313" key="4">
    <source>
        <dbReference type="Proteomes" id="UP000790787"/>
    </source>
</evidence>
<dbReference type="GO" id="GO:0080008">
    <property type="term" value="C:Cul4-RING E3 ubiquitin ligase complex"/>
    <property type="evidence" value="ECO:0000318"/>
    <property type="project" value="GO_Central"/>
</dbReference>
<dbReference type="PANTHER" id="PTHR15574:SF21">
    <property type="entry name" value="DDB1- AND CUL4-ASSOCIATED FACTOR 8"/>
    <property type="match status" value="1"/>
</dbReference>
<dbReference type="InterPro" id="IPR015943">
    <property type="entry name" value="WD40/YVTN_repeat-like_dom_sf"/>
</dbReference>
<reference evidence="5" key="2">
    <citation type="submission" date="2025-08" db="UniProtKB">
        <authorList>
            <consortium name="RefSeq"/>
        </authorList>
    </citation>
    <scope>IDENTIFICATION</scope>
    <source>
        <tissue evidence="5">Leaf</tissue>
    </source>
</reference>
<sequence>MSMRKRARTSLDSAIVNVWKREVGEISTKNFADSLTASEDLVLRLDVFRRLKEHRGWVNTVSFSADGDILVSSSNDRKVTLWDWETGKTVLSFHSGHDDYVFQAKTMPHTDNRSIVTCAADGQVRRAQILERGYVTTNLLAKHQGLAPKLAIEPGSPNIFYTCGYDGLVQHIDLRTEKATELFTCRPFWPRNYTSLTLSEIVVDPRNPYFFAVAGADEFARIFDMRKYSWDGSADFGRPVDYFCPSHLVGIQDEGITGLSISNRSELLVSYFEEVIYLLTKDMGLGPDPSPISPSPVSHDSYEGEMDLDDWSDASPPFDAGMNFGPQFYMGHKYGEELNGVTFLGPRCEYIAGGSDCGRIYIWNKKSSEVVRVMEADRQGVSYVVSHPHTTVLASCGMEPDTKIWTPKALDRAVLPTDVEKRRPKLSDPRIRCATPWDEMCYFFSGS</sequence>
<evidence type="ECO:0000313" key="5">
    <source>
        <dbReference type="RefSeq" id="XP_016446786.1"/>
    </source>
</evidence>
<dbReference type="STRING" id="4097.A0A1S3Y3R6"/>
<dbReference type="SMR" id="A0A1S3Y3R6"/>